<comment type="caution">
    <text evidence="11">The sequence shown here is derived from an EMBL/GenBank/DDBJ whole genome shotgun (WGS) entry which is preliminary data.</text>
</comment>
<name>A0A401S3M9_CHIPU</name>
<dbReference type="STRING" id="137246.A0A401S3M9"/>
<keyword evidence="5" id="KW-0812">Transmembrane</keyword>
<evidence type="ECO:0000256" key="5">
    <source>
        <dbReference type="ARBA" id="ARBA00022692"/>
    </source>
</evidence>
<dbReference type="Proteomes" id="UP000287033">
    <property type="component" value="Unassembled WGS sequence"/>
</dbReference>
<dbReference type="InterPro" id="IPR003406">
    <property type="entry name" value="Glyco_trans_14"/>
</dbReference>
<comment type="subcellular location">
    <subcellularLocation>
        <location evidence="1">Golgi apparatus membrane</location>
        <topology evidence="1">Single-pass type II membrane protein</topology>
    </subcellularLocation>
</comment>
<evidence type="ECO:0000313" key="11">
    <source>
        <dbReference type="EMBL" id="GCC25010.1"/>
    </source>
</evidence>
<evidence type="ECO:0000256" key="7">
    <source>
        <dbReference type="ARBA" id="ARBA00022989"/>
    </source>
</evidence>
<evidence type="ECO:0000256" key="10">
    <source>
        <dbReference type="ARBA" id="ARBA00038150"/>
    </source>
</evidence>
<dbReference type="PANTHER" id="PTHR19297">
    <property type="entry name" value="GLYCOSYLTRANSFERASE 14 FAMILY MEMBER"/>
    <property type="match status" value="1"/>
</dbReference>
<dbReference type="OrthoDB" id="2019572at2759"/>
<dbReference type="Pfam" id="PF02485">
    <property type="entry name" value="Branch"/>
    <property type="match status" value="1"/>
</dbReference>
<keyword evidence="9" id="KW-0325">Glycoprotein</keyword>
<keyword evidence="7" id="KW-1133">Transmembrane helix</keyword>
<proteinExistence type="inferred from homology"/>
<dbReference type="EMBL" id="BEZZ01000073">
    <property type="protein sequence ID" value="GCC25010.1"/>
    <property type="molecule type" value="Genomic_DNA"/>
</dbReference>
<feature type="non-terminal residue" evidence="11">
    <location>
        <position position="1"/>
    </location>
</feature>
<dbReference type="OMA" id="SVEYAHI"/>
<evidence type="ECO:0000256" key="3">
    <source>
        <dbReference type="ARBA" id="ARBA00022676"/>
    </source>
</evidence>
<evidence type="ECO:0000256" key="4">
    <source>
        <dbReference type="ARBA" id="ARBA00022679"/>
    </source>
</evidence>
<evidence type="ECO:0000256" key="6">
    <source>
        <dbReference type="ARBA" id="ARBA00022968"/>
    </source>
</evidence>
<evidence type="ECO:0000256" key="1">
    <source>
        <dbReference type="ARBA" id="ARBA00004323"/>
    </source>
</evidence>
<evidence type="ECO:0000256" key="2">
    <source>
        <dbReference type="ARBA" id="ARBA00004922"/>
    </source>
</evidence>
<evidence type="ECO:0008006" key="13">
    <source>
        <dbReference type="Google" id="ProtNLM"/>
    </source>
</evidence>
<accession>A0A401S3M9</accession>
<dbReference type="AlphaFoldDB" id="A0A401S3M9"/>
<gene>
    <name evidence="11" type="ORF">chiPu_0003414</name>
</gene>
<dbReference type="GO" id="GO:0008375">
    <property type="term" value="F:acetylglucosaminyltransferase activity"/>
    <property type="evidence" value="ECO:0007669"/>
    <property type="project" value="TreeGrafter"/>
</dbReference>
<comment type="pathway">
    <text evidence="2">Protein modification; protein glycosylation.</text>
</comment>
<reference evidence="11 12" key="1">
    <citation type="journal article" date="2018" name="Nat. Ecol. Evol.">
        <title>Shark genomes provide insights into elasmobranch evolution and the origin of vertebrates.</title>
        <authorList>
            <person name="Hara Y"/>
            <person name="Yamaguchi K"/>
            <person name="Onimaru K"/>
            <person name="Kadota M"/>
            <person name="Koyanagi M"/>
            <person name="Keeley SD"/>
            <person name="Tatsumi K"/>
            <person name="Tanaka K"/>
            <person name="Motone F"/>
            <person name="Kageyama Y"/>
            <person name="Nozu R"/>
            <person name="Adachi N"/>
            <person name="Nishimura O"/>
            <person name="Nakagawa R"/>
            <person name="Tanegashima C"/>
            <person name="Kiyatake I"/>
            <person name="Matsumoto R"/>
            <person name="Murakumo K"/>
            <person name="Nishida K"/>
            <person name="Terakita A"/>
            <person name="Kuratani S"/>
            <person name="Sato K"/>
            <person name="Hyodo S Kuraku.S."/>
        </authorList>
    </citation>
    <scope>NUCLEOTIDE SEQUENCE [LARGE SCALE GENOMIC DNA]</scope>
</reference>
<evidence type="ECO:0000313" key="12">
    <source>
        <dbReference type="Proteomes" id="UP000287033"/>
    </source>
</evidence>
<comment type="similarity">
    <text evidence="10">Belongs to the glycosyltransferase 14 family.</text>
</comment>
<keyword evidence="12" id="KW-1185">Reference proteome</keyword>
<evidence type="ECO:0000256" key="8">
    <source>
        <dbReference type="ARBA" id="ARBA00023136"/>
    </source>
</evidence>
<evidence type="ECO:0000256" key="9">
    <source>
        <dbReference type="ARBA" id="ARBA00023180"/>
    </source>
</evidence>
<protein>
    <recommendedName>
        <fullName evidence="13">Beta-1,3-galactosyl-O-glycosyl-glycoprotein beta-1,6-N-acetylglucosaminyltransferase 4</fullName>
    </recommendedName>
</protein>
<keyword evidence="3" id="KW-0328">Glycosyltransferase</keyword>
<keyword evidence="4" id="KW-0808">Transferase</keyword>
<sequence>CPNLIVLIANGVFTFCRMLCKCSTVKFKLKKITLLLLSFALPCLLKLLYNHGMVVGSQKTWLVEPFWSTSQYVHNRKNSKYLQLNLQINCTAIYECSPVEVGKTLEIRKGNIIDLEDEDVELMTSDCDQYLLLRGYQNNLISEVEKEYPLAFSIVVHKDAVMVERSLKMIYMPQNIYCIHYDQKSSNSFKSAMDNLAKCFPNVFIASKLELVHYAHISRLQADLNCLSDLLESSVQWKYVINLCGQDLPLRSNFELVSDLKKLNGANMLESMKPSDTKKERFLYHYKLSDNSNEDGQVLIKTDVEKEPAPHNIEVFTGSAYFVLSYDFAKYITSSVVAKDFLAWSADTYSPDEHFWASMVRVPGVPGEISRSEAEVTDLQSKVRLVKWSYLEEALYPPCTGTHRRSVCIYGSAELRWLLDYGHWFANKFDSKVDPVLIKCLELKIRERQYFWIDLNPQKFSIYNHSENFWG</sequence>
<organism evidence="11 12">
    <name type="scientific">Chiloscyllium punctatum</name>
    <name type="common">Brownbanded bambooshark</name>
    <name type="synonym">Hemiscyllium punctatum</name>
    <dbReference type="NCBI Taxonomy" id="137246"/>
    <lineage>
        <taxon>Eukaryota</taxon>
        <taxon>Metazoa</taxon>
        <taxon>Chordata</taxon>
        <taxon>Craniata</taxon>
        <taxon>Vertebrata</taxon>
        <taxon>Chondrichthyes</taxon>
        <taxon>Elasmobranchii</taxon>
        <taxon>Galeomorphii</taxon>
        <taxon>Galeoidea</taxon>
        <taxon>Orectolobiformes</taxon>
        <taxon>Hemiscylliidae</taxon>
        <taxon>Chiloscyllium</taxon>
    </lineage>
</organism>
<dbReference type="GO" id="GO:0000139">
    <property type="term" value="C:Golgi membrane"/>
    <property type="evidence" value="ECO:0007669"/>
    <property type="project" value="UniProtKB-SubCell"/>
</dbReference>
<dbReference type="PANTHER" id="PTHR19297:SF7">
    <property type="entry name" value="BETA-1,3-GALACTOSYL-O-GLYCOSYL-GLYCOPROTEIN BETA-1,6-N-ACETYLGLUCOSAMINYLTRANSFERASE 4"/>
    <property type="match status" value="1"/>
</dbReference>
<keyword evidence="8" id="KW-0472">Membrane</keyword>
<keyword evidence="6" id="KW-0735">Signal-anchor</keyword>